<accession>A0A7L4ZWV5</accession>
<dbReference type="InterPro" id="IPR011083">
    <property type="entry name" value="Phage_tail_collar_dom"/>
</dbReference>
<reference evidence="2 3" key="1">
    <citation type="submission" date="2019-09" db="EMBL/GenBank/DDBJ databases">
        <title>Genome sequence of Hymenobacter sp. M3.</title>
        <authorList>
            <person name="Srinivasan S."/>
        </authorList>
    </citation>
    <scope>NUCLEOTIDE SEQUENCE [LARGE SCALE GENOMIC DNA]</scope>
    <source>
        <strain evidence="2 3">M3</strain>
    </source>
</reference>
<evidence type="ECO:0000313" key="3">
    <source>
        <dbReference type="Proteomes" id="UP000326380"/>
    </source>
</evidence>
<sequence length="178" mass="18254">MDAFIGEIRPVGFGFAPHNWALCQGQLLAISSNTALFSILGTMYGGDGRVTFALPNLCGSAPVCAGQGAGLTQYYPGQMEGTEAETLQLAQMPAHAHGFAGTVQVSDGAGAAAVPDNNYFANSGASQYSENLEATTMAAASVSGTTSNAGGDQAHPNMMPYLGLNFAICLNGIFPQRP</sequence>
<dbReference type="Proteomes" id="UP000326380">
    <property type="component" value="Unassembled WGS sequence"/>
</dbReference>
<proteinExistence type="predicted"/>
<dbReference type="AlphaFoldDB" id="A0A7L4ZWV5"/>
<dbReference type="RefSeq" id="WP_151078768.1">
    <property type="nucleotide sequence ID" value="NZ_CP047647.1"/>
</dbReference>
<comment type="caution">
    <text evidence="2">The sequence shown here is derived from an EMBL/GenBank/DDBJ whole genome shotgun (WGS) entry which is preliminary data.</text>
</comment>
<keyword evidence="3" id="KW-1185">Reference proteome</keyword>
<gene>
    <name evidence="2" type="ORF">F0P96_10275</name>
</gene>
<dbReference type="SUPFAM" id="SSF88874">
    <property type="entry name" value="Receptor-binding domain of short tail fibre protein gp12"/>
    <property type="match status" value="1"/>
</dbReference>
<organism evidence="2 3">
    <name type="scientific">Hymenobacter busanensis</name>
    <dbReference type="NCBI Taxonomy" id="2607656"/>
    <lineage>
        <taxon>Bacteria</taxon>
        <taxon>Pseudomonadati</taxon>
        <taxon>Bacteroidota</taxon>
        <taxon>Cytophagia</taxon>
        <taxon>Cytophagales</taxon>
        <taxon>Hymenobacteraceae</taxon>
        <taxon>Hymenobacter</taxon>
    </lineage>
</organism>
<name>A0A7L4ZWV5_9BACT</name>
<feature type="domain" description="Phage tail collar" evidence="1">
    <location>
        <begin position="6"/>
        <end position="61"/>
    </location>
</feature>
<dbReference type="Gene3D" id="3.90.1340.10">
    <property type="entry name" value="Phage tail collar domain"/>
    <property type="match status" value="1"/>
</dbReference>
<dbReference type="EMBL" id="VTWU01000003">
    <property type="protein sequence ID" value="KAA9333347.1"/>
    <property type="molecule type" value="Genomic_DNA"/>
</dbReference>
<dbReference type="Pfam" id="PF07484">
    <property type="entry name" value="Collar"/>
    <property type="match status" value="1"/>
</dbReference>
<protein>
    <submittedName>
        <fullName evidence="2">Phage tail protein</fullName>
    </submittedName>
</protein>
<dbReference type="InterPro" id="IPR037053">
    <property type="entry name" value="Phage_tail_collar_dom_sf"/>
</dbReference>
<evidence type="ECO:0000313" key="2">
    <source>
        <dbReference type="EMBL" id="KAA9333347.1"/>
    </source>
</evidence>
<evidence type="ECO:0000259" key="1">
    <source>
        <dbReference type="Pfam" id="PF07484"/>
    </source>
</evidence>